<name>A0A8S2Z383_9BILA</name>
<dbReference type="Proteomes" id="UP000681722">
    <property type="component" value="Unassembled WGS sequence"/>
</dbReference>
<dbReference type="AlphaFoldDB" id="A0A8S2Z383"/>
<dbReference type="EMBL" id="CAJOBC010126583">
    <property type="protein sequence ID" value="CAF4597344.1"/>
    <property type="molecule type" value="Genomic_DNA"/>
</dbReference>
<evidence type="ECO:0000313" key="2">
    <source>
        <dbReference type="Proteomes" id="UP000681722"/>
    </source>
</evidence>
<accession>A0A8S2Z383</accession>
<evidence type="ECO:0000313" key="1">
    <source>
        <dbReference type="EMBL" id="CAF4597344.1"/>
    </source>
</evidence>
<protein>
    <submittedName>
        <fullName evidence="1">Uncharacterized protein</fullName>
    </submittedName>
</protein>
<feature type="non-terminal residue" evidence="1">
    <location>
        <position position="43"/>
    </location>
</feature>
<gene>
    <name evidence="1" type="ORF">SRO942_LOCUS48733</name>
</gene>
<organism evidence="1 2">
    <name type="scientific">Didymodactylos carnosus</name>
    <dbReference type="NCBI Taxonomy" id="1234261"/>
    <lineage>
        <taxon>Eukaryota</taxon>
        <taxon>Metazoa</taxon>
        <taxon>Spiralia</taxon>
        <taxon>Gnathifera</taxon>
        <taxon>Rotifera</taxon>
        <taxon>Eurotatoria</taxon>
        <taxon>Bdelloidea</taxon>
        <taxon>Philodinida</taxon>
        <taxon>Philodinidae</taxon>
        <taxon>Didymodactylos</taxon>
    </lineage>
</organism>
<sequence length="43" mass="4761">MFCQGRLVEDTEIEGEAVGNIWTDYSVDIPSADKSKQVLSLSE</sequence>
<comment type="caution">
    <text evidence="1">The sequence shown here is derived from an EMBL/GenBank/DDBJ whole genome shotgun (WGS) entry which is preliminary data.</text>
</comment>
<proteinExistence type="predicted"/>
<reference evidence="1" key="1">
    <citation type="submission" date="2021-02" db="EMBL/GenBank/DDBJ databases">
        <authorList>
            <person name="Nowell W R."/>
        </authorList>
    </citation>
    <scope>NUCLEOTIDE SEQUENCE</scope>
</reference>